<proteinExistence type="predicted"/>
<evidence type="ECO:0000256" key="2">
    <source>
        <dbReference type="SAM" id="Phobius"/>
    </source>
</evidence>
<evidence type="ECO:0000256" key="1">
    <source>
        <dbReference type="SAM" id="MobiDB-lite"/>
    </source>
</evidence>
<evidence type="ECO:0000313" key="4">
    <source>
        <dbReference type="Proteomes" id="UP000037696"/>
    </source>
</evidence>
<evidence type="ECO:0000313" key="3">
    <source>
        <dbReference type="EMBL" id="KOS42689.1"/>
    </source>
</evidence>
<dbReference type="EMBL" id="LHQQ01000100">
    <property type="protein sequence ID" value="KOS42689.1"/>
    <property type="molecule type" value="Genomic_DNA"/>
</dbReference>
<keyword evidence="2" id="KW-0472">Membrane</keyword>
<feature type="transmembrane region" description="Helical" evidence="2">
    <location>
        <begin position="50"/>
        <end position="70"/>
    </location>
</feature>
<dbReference type="Proteomes" id="UP000037696">
    <property type="component" value="Unassembled WGS sequence"/>
</dbReference>
<sequence>MANNITNIISIVVNVAPAPSPPTSAPQPSSSRSAPGTSQSTGEQLVESPGFWALLCIAAGLIAGASYLVWGLPSSKQGDPENTRIAKNHKRNISAIASKGNLPRLIEARVQINHYRWFAALLPDFRTAEN</sequence>
<name>A0A0M9WFA3_9EURO</name>
<keyword evidence="2" id="KW-0812">Transmembrane</keyword>
<feature type="compositionally biased region" description="Low complexity" evidence="1">
    <location>
        <begin position="26"/>
        <end position="35"/>
    </location>
</feature>
<protein>
    <submittedName>
        <fullName evidence="3">Uncharacterized protein</fullName>
    </submittedName>
</protein>
<dbReference type="AlphaFoldDB" id="A0A0M9WFA3"/>
<organism evidence="3 4">
    <name type="scientific">Penicillium nordicum</name>
    <dbReference type="NCBI Taxonomy" id="229535"/>
    <lineage>
        <taxon>Eukaryota</taxon>
        <taxon>Fungi</taxon>
        <taxon>Dikarya</taxon>
        <taxon>Ascomycota</taxon>
        <taxon>Pezizomycotina</taxon>
        <taxon>Eurotiomycetes</taxon>
        <taxon>Eurotiomycetidae</taxon>
        <taxon>Eurotiales</taxon>
        <taxon>Aspergillaceae</taxon>
        <taxon>Penicillium</taxon>
    </lineage>
</organism>
<feature type="region of interest" description="Disordered" evidence="1">
    <location>
        <begin position="19"/>
        <end position="43"/>
    </location>
</feature>
<keyword evidence="4" id="KW-1185">Reference proteome</keyword>
<keyword evidence="2" id="KW-1133">Transmembrane helix</keyword>
<comment type="caution">
    <text evidence="3">The sequence shown here is derived from an EMBL/GenBank/DDBJ whole genome shotgun (WGS) entry which is preliminary data.</text>
</comment>
<accession>A0A0M9WFA3</accession>
<gene>
    <name evidence="3" type="ORF">ACN38_g6430</name>
</gene>
<reference evidence="3 4" key="1">
    <citation type="submission" date="2015-08" db="EMBL/GenBank/DDBJ databases">
        <title>Genome sequencing of Penicillium nordicum.</title>
        <authorList>
            <person name="Nguyen H.D."/>
            <person name="Seifert K.A."/>
        </authorList>
    </citation>
    <scope>NUCLEOTIDE SEQUENCE [LARGE SCALE GENOMIC DNA]</scope>
    <source>
        <strain evidence="3 4">DAOMC 185683</strain>
    </source>
</reference>